<dbReference type="Pfam" id="PF07884">
    <property type="entry name" value="VKOR"/>
    <property type="match status" value="1"/>
</dbReference>
<evidence type="ECO:0000256" key="9">
    <source>
        <dbReference type="ARBA" id="ARBA00023284"/>
    </source>
</evidence>
<dbReference type="GO" id="GO:0048038">
    <property type="term" value="F:quinone binding"/>
    <property type="evidence" value="ECO:0007669"/>
    <property type="project" value="UniProtKB-KW"/>
</dbReference>
<dbReference type="Proteomes" id="UP001627284">
    <property type="component" value="Unassembled WGS sequence"/>
</dbReference>
<comment type="caution">
    <text evidence="12">The sequence shown here is derived from an EMBL/GenBank/DDBJ whole genome shotgun (WGS) entry which is preliminary data.</text>
</comment>
<comment type="subcellular location">
    <subcellularLocation>
        <location evidence="1">Membrane</location>
        <topology evidence="1">Multi-pass membrane protein</topology>
    </subcellularLocation>
</comment>
<feature type="transmembrane region" description="Helical" evidence="10">
    <location>
        <begin position="229"/>
        <end position="251"/>
    </location>
</feature>
<gene>
    <name evidence="12" type="ORF">AABB24_024694</name>
</gene>
<keyword evidence="4" id="KW-0874">Quinone</keyword>
<dbReference type="GO" id="GO:0016020">
    <property type="term" value="C:membrane"/>
    <property type="evidence" value="ECO:0007669"/>
    <property type="project" value="UniProtKB-SubCell"/>
</dbReference>
<keyword evidence="3 10" id="KW-0812">Transmembrane</keyword>
<dbReference type="InterPro" id="IPR012932">
    <property type="entry name" value="VKOR"/>
</dbReference>
<evidence type="ECO:0000259" key="11">
    <source>
        <dbReference type="SMART" id="SM00756"/>
    </source>
</evidence>
<evidence type="ECO:0000256" key="2">
    <source>
        <dbReference type="ARBA" id="ARBA00006214"/>
    </source>
</evidence>
<accession>A0ABD2SPS1</accession>
<dbReference type="EMBL" id="JBJKTR010000014">
    <property type="protein sequence ID" value="KAL3345878.1"/>
    <property type="molecule type" value="Genomic_DNA"/>
</dbReference>
<proteinExistence type="inferred from homology"/>
<feature type="domain" description="Vitamin K epoxide reductase" evidence="11">
    <location>
        <begin position="138"/>
        <end position="279"/>
    </location>
</feature>
<dbReference type="InterPro" id="IPR044698">
    <property type="entry name" value="VKOR/LTO1"/>
</dbReference>
<evidence type="ECO:0000313" key="13">
    <source>
        <dbReference type="Proteomes" id="UP001627284"/>
    </source>
</evidence>
<dbReference type="InterPro" id="IPR036249">
    <property type="entry name" value="Thioredoxin-like_sf"/>
</dbReference>
<evidence type="ECO:0000256" key="8">
    <source>
        <dbReference type="ARBA" id="ARBA00023157"/>
    </source>
</evidence>
<sequence>LTKKFTKGCFLCKISQSPKFAPVQIHIQQRLTSNTFRTSINDQQPPQSQSNQHYARRVVSNSELMASIIGVASSPFPTQTSHLLPSRSNSIYSLIQLKRYSVRRLLLLRVNCSSRQVGDAETESESKVVLPDTPADTGISAYNWCAALGGIGFLETSYLTFLKFTNSEAFCPVGDGASCGNILNSSYSAVFGVPLPLIGMVAYGVVAILGIQLGQKNRPLGIGEANGRLVLLGTTTSMAAASAYFLYILSTKFTGEFCPYCLASVLLSFGLFVSSIKGLGFQEVQKDVGIQLLIVLLVVSTLNNSYSDSQPTNTGSAVAEMEYFTTEITSESTPFAISLAKHLHSIGAKMYGAFWCSHCQEQKQMFGREAAKLLDYVECFPYGLKKGTSMIDACQEEKLEGFPTWVINGEVLSGEKKLSELAALSGFNMKEELTEAK</sequence>
<evidence type="ECO:0000256" key="5">
    <source>
        <dbReference type="ARBA" id="ARBA00022989"/>
    </source>
</evidence>
<dbReference type="Gene3D" id="3.40.30.10">
    <property type="entry name" value="Glutaredoxin"/>
    <property type="match status" value="1"/>
</dbReference>
<evidence type="ECO:0000256" key="3">
    <source>
        <dbReference type="ARBA" id="ARBA00022692"/>
    </source>
</evidence>
<keyword evidence="13" id="KW-1185">Reference proteome</keyword>
<dbReference type="SUPFAM" id="SSF52833">
    <property type="entry name" value="Thioredoxin-like"/>
    <property type="match status" value="1"/>
</dbReference>
<keyword evidence="5 10" id="KW-1133">Transmembrane helix</keyword>
<feature type="transmembrane region" description="Helical" evidence="10">
    <location>
        <begin position="257"/>
        <end position="276"/>
    </location>
</feature>
<keyword evidence="9" id="KW-0676">Redox-active center</keyword>
<evidence type="ECO:0000256" key="10">
    <source>
        <dbReference type="SAM" id="Phobius"/>
    </source>
</evidence>
<dbReference type="GO" id="GO:0016491">
    <property type="term" value="F:oxidoreductase activity"/>
    <property type="evidence" value="ECO:0007669"/>
    <property type="project" value="UniProtKB-KW"/>
</dbReference>
<evidence type="ECO:0000256" key="1">
    <source>
        <dbReference type="ARBA" id="ARBA00004141"/>
    </source>
</evidence>
<keyword evidence="7 10" id="KW-0472">Membrane</keyword>
<evidence type="ECO:0000313" key="12">
    <source>
        <dbReference type="EMBL" id="KAL3345878.1"/>
    </source>
</evidence>
<dbReference type="CDD" id="cd12916">
    <property type="entry name" value="VKOR_1"/>
    <property type="match status" value="1"/>
</dbReference>
<keyword evidence="8" id="KW-1015">Disulfide bond</keyword>
<organism evidence="12 13">
    <name type="scientific">Solanum stoloniferum</name>
    <dbReference type="NCBI Taxonomy" id="62892"/>
    <lineage>
        <taxon>Eukaryota</taxon>
        <taxon>Viridiplantae</taxon>
        <taxon>Streptophyta</taxon>
        <taxon>Embryophyta</taxon>
        <taxon>Tracheophyta</taxon>
        <taxon>Spermatophyta</taxon>
        <taxon>Magnoliopsida</taxon>
        <taxon>eudicotyledons</taxon>
        <taxon>Gunneridae</taxon>
        <taxon>Pentapetalae</taxon>
        <taxon>asterids</taxon>
        <taxon>lamiids</taxon>
        <taxon>Solanales</taxon>
        <taxon>Solanaceae</taxon>
        <taxon>Solanoideae</taxon>
        <taxon>Solaneae</taxon>
        <taxon>Solanum</taxon>
    </lineage>
</organism>
<dbReference type="Gene3D" id="1.20.1440.130">
    <property type="entry name" value="VKOR domain"/>
    <property type="match status" value="1"/>
</dbReference>
<evidence type="ECO:0000256" key="4">
    <source>
        <dbReference type="ARBA" id="ARBA00022719"/>
    </source>
</evidence>
<dbReference type="SMART" id="SM00756">
    <property type="entry name" value="VKc"/>
    <property type="match status" value="1"/>
</dbReference>
<protein>
    <recommendedName>
        <fullName evidence="11">Vitamin K epoxide reductase domain-containing protein</fullName>
    </recommendedName>
</protein>
<evidence type="ECO:0000256" key="7">
    <source>
        <dbReference type="ARBA" id="ARBA00023136"/>
    </source>
</evidence>
<name>A0ABD2SPS1_9SOLN</name>
<feature type="non-terminal residue" evidence="12">
    <location>
        <position position="1"/>
    </location>
</feature>
<feature type="transmembrane region" description="Helical" evidence="10">
    <location>
        <begin position="187"/>
        <end position="209"/>
    </location>
</feature>
<dbReference type="PANTHER" id="PTHR34573">
    <property type="entry name" value="VKC DOMAIN-CONTAINING PROTEIN"/>
    <property type="match status" value="1"/>
</dbReference>
<dbReference type="InterPro" id="IPR038354">
    <property type="entry name" value="VKOR_sf"/>
</dbReference>
<keyword evidence="6" id="KW-0560">Oxidoreductase</keyword>
<comment type="similarity">
    <text evidence="2">Belongs to the VKOR family.</text>
</comment>
<dbReference type="PANTHER" id="PTHR34573:SF1">
    <property type="entry name" value="VITAMIN K EPOXIDE REDUCTASE DOMAIN-CONTAINING PROTEIN"/>
    <property type="match status" value="1"/>
</dbReference>
<reference evidence="12 13" key="1">
    <citation type="submission" date="2024-05" db="EMBL/GenBank/DDBJ databases">
        <title>De novo assembly of an allotetraploid wild potato.</title>
        <authorList>
            <person name="Hosaka A.J."/>
        </authorList>
    </citation>
    <scope>NUCLEOTIDE SEQUENCE [LARGE SCALE GENOMIC DNA]</scope>
    <source>
        <tissue evidence="12">Young leaves</tissue>
    </source>
</reference>
<dbReference type="AlphaFoldDB" id="A0ABD2SPS1"/>
<evidence type="ECO:0000256" key="6">
    <source>
        <dbReference type="ARBA" id="ARBA00023002"/>
    </source>
</evidence>